<protein>
    <submittedName>
        <fullName evidence="1">Uncharacterized protein</fullName>
    </submittedName>
</protein>
<organism evidence="1 2">
    <name type="scientific">Cystobacter fuscus (strain ATCC 25194 / DSM 2262 / NBRC 100088 / M29)</name>
    <dbReference type="NCBI Taxonomy" id="1242864"/>
    <lineage>
        <taxon>Bacteria</taxon>
        <taxon>Pseudomonadati</taxon>
        <taxon>Myxococcota</taxon>
        <taxon>Myxococcia</taxon>
        <taxon>Myxococcales</taxon>
        <taxon>Cystobacterineae</taxon>
        <taxon>Archangiaceae</taxon>
        <taxon>Cystobacter</taxon>
    </lineage>
</organism>
<evidence type="ECO:0000313" key="1">
    <source>
        <dbReference type="EMBL" id="EPX55288.1"/>
    </source>
</evidence>
<sequence length="63" mass="6959">MFADGNISAKVTFGMMTSLDGYINDREGGFDWGHVSSLSCGVRQDAPWRGRPRGFYRISPVST</sequence>
<name>S9QFZ3_CYSF2</name>
<evidence type="ECO:0000313" key="2">
    <source>
        <dbReference type="Proteomes" id="UP000011682"/>
    </source>
</evidence>
<dbReference type="AlphaFoldDB" id="S9QFZ3"/>
<keyword evidence="2" id="KW-1185">Reference proteome</keyword>
<reference evidence="1" key="1">
    <citation type="submission" date="2013-05" db="EMBL/GenBank/DDBJ databases">
        <title>Genome assembly of Cystobacter fuscus DSM 2262.</title>
        <authorList>
            <person name="Sharma G."/>
            <person name="Khatri I."/>
            <person name="Kaur C."/>
            <person name="Mayilraj S."/>
            <person name="Subramanian S."/>
        </authorList>
    </citation>
    <scope>NUCLEOTIDE SEQUENCE [LARGE SCALE GENOMIC DNA]</scope>
    <source>
        <strain evidence="1">DSM 2262</strain>
    </source>
</reference>
<comment type="caution">
    <text evidence="1">The sequence shown here is derived from an EMBL/GenBank/DDBJ whole genome shotgun (WGS) entry which is preliminary data.</text>
</comment>
<dbReference type="EMBL" id="ANAH02000073">
    <property type="protein sequence ID" value="EPX55288.1"/>
    <property type="molecule type" value="Genomic_DNA"/>
</dbReference>
<dbReference type="Proteomes" id="UP000011682">
    <property type="component" value="Unassembled WGS sequence"/>
</dbReference>
<accession>S9QFZ3</accession>
<gene>
    <name evidence="1" type="ORF">D187_009497</name>
</gene>
<proteinExistence type="predicted"/>